<organism evidence="3 4">
    <name type="scientific">Aphis glycines</name>
    <name type="common">Soybean aphid</name>
    <dbReference type="NCBI Taxonomy" id="307491"/>
    <lineage>
        <taxon>Eukaryota</taxon>
        <taxon>Metazoa</taxon>
        <taxon>Ecdysozoa</taxon>
        <taxon>Arthropoda</taxon>
        <taxon>Hexapoda</taxon>
        <taxon>Insecta</taxon>
        <taxon>Pterygota</taxon>
        <taxon>Neoptera</taxon>
        <taxon>Paraneoptera</taxon>
        <taxon>Hemiptera</taxon>
        <taxon>Sternorrhyncha</taxon>
        <taxon>Aphidomorpha</taxon>
        <taxon>Aphidoidea</taxon>
        <taxon>Aphididae</taxon>
        <taxon>Aphidini</taxon>
        <taxon>Aphis</taxon>
        <taxon>Aphis</taxon>
    </lineage>
</organism>
<gene>
    <name evidence="3" type="ORF">AGLY_017822</name>
</gene>
<dbReference type="InterPro" id="IPR048365">
    <property type="entry name" value="TNP-like_RNaseH_N"/>
</dbReference>
<dbReference type="InterPro" id="IPR021896">
    <property type="entry name" value="THAP9-like_HTH"/>
</dbReference>
<proteinExistence type="predicted"/>
<evidence type="ECO:0000259" key="2">
    <source>
        <dbReference type="Pfam" id="PF21787"/>
    </source>
</evidence>
<protein>
    <recommendedName>
        <fullName evidence="5">THAP-type domain-containing protein</fullName>
    </recommendedName>
</protein>
<evidence type="ECO:0000259" key="1">
    <source>
        <dbReference type="Pfam" id="PF12017"/>
    </source>
</evidence>
<keyword evidence="4" id="KW-1185">Reference proteome</keyword>
<evidence type="ECO:0008006" key="5">
    <source>
        <dbReference type="Google" id="ProtNLM"/>
    </source>
</evidence>
<name>A0A6G0SVN7_APHGL</name>
<feature type="domain" description="THAP9-like helix-turn-helix" evidence="1">
    <location>
        <begin position="147"/>
        <end position="204"/>
    </location>
</feature>
<evidence type="ECO:0000313" key="3">
    <source>
        <dbReference type="EMBL" id="KAE9521771.1"/>
    </source>
</evidence>
<dbReference type="EMBL" id="VYZN01002096">
    <property type="protein sequence ID" value="KAE9521771.1"/>
    <property type="molecule type" value="Genomic_DNA"/>
</dbReference>
<comment type="caution">
    <text evidence="3">The sequence shown here is derived from an EMBL/GenBank/DDBJ whole genome shotgun (WGS) entry which is preliminary data.</text>
</comment>
<dbReference type="Proteomes" id="UP000475862">
    <property type="component" value="Unassembled WGS sequence"/>
</dbReference>
<dbReference type="OrthoDB" id="6629190at2759"/>
<dbReference type="Pfam" id="PF12017">
    <property type="entry name" value="Tnp_P_element"/>
    <property type="match status" value="1"/>
</dbReference>
<feature type="domain" description="Transposable element P transposase-like RNase H" evidence="2">
    <location>
        <begin position="211"/>
        <end position="323"/>
    </location>
</feature>
<sequence>MTQIRPVVLYGSETWTLRKVEETRLAVFERKILRRIYGPCIDSDTGEWRIRHNDELKNLFQKPDITSEINRRRLMWAGHAWRKEGSFIKAVIKENPTGKRPLGRPRLRWEDRIKKEVKAVEPNTQWRETAEHREKWRQICKAETLPSTENEIIMKQLKMTTSKYISADFRKFALTLHFYSPAAYSFVRDSFNNALPHPSTLRNWYFSIDGSPGFTSESINAIRLKSEEMKNKGKTLLCGLTMDEMYLKEHVHYNGDKLQGYISCGIKDSDFDGLLKAREALVFMLVALNSHWKVPVAYFLINGLSSQEKTNLVNTTLSYIHDTTKFPLLRLSAPSSSPRWAIF</sequence>
<evidence type="ECO:0000313" key="4">
    <source>
        <dbReference type="Proteomes" id="UP000475862"/>
    </source>
</evidence>
<dbReference type="Pfam" id="PF21787">
    <property type="entry name" value="TNP-like_RNaseH_N"/>
    <property type="match status" value="1"/>
</dbReference>
<reference evidence="3 4" key="1">
    <citation type="submission" date="2019-08" db="EMBL/GenBank/DDBJ databases">
        <title>The genome of the soybean aphid Biotype 1, its phylome, world population structure and adaptation to the North American continent.</title>
        <authorList>
            <person name="Giordano R."/>
            <person name="Donthu R.K."/>
            <person name="Hernandez A.G."/>
            <person name="Wright C.L."/>
            <person name="Zimin A.V."/>
        </authorList>
    </citation>
    <scope>NUCLEOTIDE SEQUENCE [LARGE SCALE GENOMIC DNA]</scope>
    <source>
        <tissue evidence="3">Whole aphids</tissue>
    </source>
</reference>
<dbReference type="AlphaFoldDB" id="A0A6G0SVN7"/>
<accession>A0A6G0SVN7</accession>